<feature type="domain" description="Spondin" evidence="3">
    <location>
        <begin position="69"/>
        <end position="187"/>
    </location>
</feature>
<gene>
    <name evidence="4" type="ordered locus">TERTU_3102</name>
</gene>
<dbReference type="NCBIfam" id="NF038123">
    <property type="entry name" value="NF038123_dom"/>
    <property type="match status" value="1"/>
</dbReference>
<dbReference type="PROSITE" id="PS51257">
    <property type="entry name" value="PROKAR_LIPOPROTEIN"/>
    <property type="match status" value="1"/>
</dbReference>
<dbReference type="OrthoDB" id="5188840at2"/>
<reference evidence="4 5" key="1">
    <citation type="journal article" date="2009" name="PLoS ONE">
        <title>The complete genome of Teredinibacter turnerae T7901: an intracellular endosymbiont of marine wood-boring bivalves (shipworms).</title>
        <authorList>
            <person name="Yang J.C."/>
            <person name="Madupu R."/>
            <person name="Durkin A.S."/>
            <person name="Ekborg N.A."/>
            <person name="Pedamallu C.S."/>
            <person name="Hostetler J.B."/>
            <person name="Radune D."/>
            <person name="Toms B.S."/>
            <person name="Henrissat B."/>
            <person name="Coutinho P.M."/>
            <person name="Schwarz S."/>
            <person name="Field L."/>
            <person name="Trindade-Silva A.E."/>
            <person name="Soares C.A.G."/>
            <person name="Elshahawi S."/>
            <person name="Hanora A."/>
            <person name="Schmidt E.W."/>
            <person name="Haygood M.G."/>
            <person name="Posfai J."/>
            <person name="Benner J."/>
            <person name="Madinger C."/>
            <person name="Nove J."/>
            <person name="Anton B."/>
            <person name="Chaudhary K."/>
            <person name="Foster J."/>
            <person name="Holman A."/>
            <person name="Kumar S."/>
            <person name="Lessard P.A."/>
            <person name="Luyten Y.A."/>
            <person name="Slatko B."/>
            <person name="Wood N."/>
            <person name="Wu B."/>
            <person name="Teplitski M."/>
            <person name="Mougous J.D."/>
            <person name="Ward N."/>
            <person name="Eisen J.A."/>
            <person name="Badger J.H."/>
            <person name="Distel D.L."/>
        </authorList>
    </citation>
    <scope>NUCLEOTIDE SEQUENCE [LARGE SCALE GENOMIC DNA]</scope>
    <source>
        <strain evidence="5">ATCC 39867 / T7901</strain>
    </source>
</reference>
<dbReference type="InterPro" id="IPR009465">
    <property type="entry name" value="Spondin_N"/>
</dbReference>
<dbReference type="EMBL" id="CP001614">
    <property type="protein sequence ID" value="ACR12818.1"/>
    <property type="molecule type" value="Genomic_DNA"/>
</dbReference>
<feature type="signal peptide" evidence="2">
    <location>
        <begin position="1"/>
        <end position="23"/>
    </location>
</feature>
<evidence type="ECO:0000259" key="3">
    <source>
        <dbReference type="Pfam" id="PF06468"/>
    </source>
</evidence>
<dbReference type="eggNOG" id="ENOG5030GG2">
    <property type="taxonomic scope" value="Bacteria"/>
</dbReference>
<protein>
    <submittedName>
        <fullName evidence="4">Lipoprotein</fullName>
    </submittedName>
</protein>
<dbReference type="Gene3D" id="2.60.40.2130">
    <property type="entry name" value="F-spondin domain"/>
    <property type="match status" value="1"/>
</dbReference>
<feature type="chain" id="PRO_5002948786" evidence="2">
    <location>
        <begin position="24"/>
        <end position="251"/>
    </location>
</feature>
<dbReference type="RefSeq" id="WP_015818931.1">
    <property type="nucleotide sequence ID" value="NC_012997.1"/>
</dbReference>
<feature type="compositionally biased region" description="Pro residues" evidence="1">
    <location>
        <begin position="33"/>
        <end position="43"/>
    </location>
</feature>
<keyword evidence="2" id="KW-0732">Signal</keyword>
<accession>C5BP82</accession>
<evidence type="ECO:0000313" key="5">
    <source>
        <dbReference type="Proteomes" id="UP000009080"/>
    </source>
</evidence>
<evidence type="ECO:0000256" key="2">
    <source>
        <dbReference type="SAM" id="SignalP"/>
    </source>
</evidence>
<dbReference type="AlphaFoldDB" id="C5BP82"/>
<dbReference type="HOGENOM" id="CLU_097554_0_0_6"/>
<evidence type="ECO:0000313" key="4">
    <source>
        <dbReference type="EMBL" id="ACR12818.1"/>
    </source>
</evidence>
<dbReference type="Pfam" id="PF06468">
    <property type="entry name" value="Spond_N"/>
    <property type="match status" value="1"/>
</dbReference>
<dbReference type="STRING" id="377629.TERTU_3102"/>
<keyword evidence="4" id="KW-0449">Lipoprotein</keyword>
<sequence>MKLTTLAKIGVLASAPIWLVACGGDDDNNGPTAPSPSPSPTPAPDVTVSYQIEVTNLTQAQPLAPYAALLHGQNYRGWHIGEPASEGLEMLAEAGAPAEFIGEATSAMSSTAGDGPVMPGNSVSFEISTTMSSSDYAMHNWQLTLASMAGNTNDAFAGVTGLNIASLAMGETMVQLVPIYDAGTEANTETAETVPGPAGGGEGFNEMRDDIMDQVTMHPGVVTAADGYADSTLNQAHRFDQYPMLIKITRM</sequence>
<organism evidence="4 5">
    <name type="scientific">Teredinibacter turnerae (strain ATCC 39867 / T7901)</name>
    <dbReference type="NCBI Taxonomy" id="377629"/>
    <lineage>
        <taxon>Bacteria</taxon>
        <taxon>Pseudomonadati</taxon>
        <taxon>Pseudomonadota</taxon>
        <taxon>Gammaproteobacteria</taxon>
        <taxon>Cellvibrionales</taxon>
        <taxon>Cellvibrionaceae</taxon>
        <taxon>Teredinibacter</taxon>
    </lineage>
</organism>
<name>C5BP82_TERTT</name>
<evidence type="ECO:0000256" key="1">
    <source>
        <dbReference type="SAM" id="MobiDB-lite"/>
    </source>
</evidence>
<dbReference type="InterPro" id="IPR038678">
    <property type="entry name" value="Spondin_N_sf"/>
</dbReference>
<dbReference type="Proteomes" id="UP000009080">
    <property type="component" value="Chromosome"/>
</dbReference>
<keyword evidence="5" id="KW-1185">Reference proteome</keyword>
<dbReference type="KEGG" id="ttu:TERTU_3102"/>
<feature type="region of interest" description="Disordered" evidence="1">
    <location>
        <begin position="26"/>
        <end position="45"/>
    </location>
</feature>
<proteinExistence type="predicted"/>